<gene>
    <name evidence="1" type="ORF">KCU76_g27</name>
</gene>
<accession>A0A9P8JFG1</accession>
<evidence type="ECO:0000313" key="1">
    <source>
        <dbReference type="EMBL" id="KAG9701423.1"/>
    </source>
</evidence>
<dbReference type="Proteomes" id="UP000779574">
    <property type="component" value="Unassembled WGS sequence"/>
</dbReference>
<dbReference type="AlphaFoldDB" id="A0A9P8JFG1"/>
<proteinExistence type="predicted"/>
<protein>
    <submittedName>
        <fullName evidence="1">Uncharacterized protein</fullName>
    </submittedName>
</protein>
<sequence length="89" mass="9863">MLTQDRAVYGLMPMDSRDHLPLAGGCRYQTDTAHNERPPYLSRDMATHVGKPLDLHPPKPCLIRVGIYFGLRRGVPAALNIISSSNFSS</sequence>
<reference evidence="1" key="2">
    <citation type="submission" date="2021-08" db="EMBL/GenBank/DDBJ databases">
        <authorList>
            <person name="Gostincar C."/>
            <person name="Sun X."/>
            <person name="Song Z."/>
            <person name="Gunde-Cimerman N."/>
        </authorList>
    </citation>
    <scope>NUCLEOTIDE SEQUENCE</scope>
    <source>
        <strain evidence="1">EXF-9911</strain>
    </source>
</reference>
<dbReference type="EMBL" id="JAHFXF010000001">
    <property type="protein sequence ID" value="KAG9701423.1"/>
    <property type="molecule type" value="Genomic_DNA"/>
</dbReference>
<organism evidence="1 2">
    <name type="scientific">Aureobasidium melanogenum</name>
    <name type="common">Aureobasidium pullulans var. melanogenum</name>
    <dbReference type="NCBI Taxonomy" id="46634"/>
    <lineage>
        <taxon>Eukaryota</taxon>
        <taxon>Fungi</taxon>
        <taxon>Dikarya</taxon>
        <taxon>Ascomycota</taxon>
        <taxon>Pezizomycotina</taxon>
        <taxon>Dothideomycetes</taxon>
        <taxon>Dothideomycetidae</taxon>
        <taxon>Dothideales</taxon>
        <taxon>Saccotheciaceae</taxon>
        <taxon>Aureobasidium</taxon>
    </lineage>
</organism>
<feature type="non-terminal residue" evidence="1">
    <location>
        <position position="89"/>
    </location>
</feature>
<reference evidence="1" key="1">
    <citation type="journal article" date="2021" name="J Fungi (Basel)">
        <title>Virulence traits and population genomics of the black yeast Aureobasidium melanogenum.</title>
        <authorList>
            <person name="Cernosa A."/>
            <person name="Sun X."/>
            <person name="Gostincar C."/>
            <person name="Fang C."/>
            <person name="Gunde-Cimerman N."/>
            <person name="Song Z."/>
        </authorList>
    </citation>
    <scope>NUCLEOTIDE SEQUENCE</scope>
    <source>
        <strain evidence="1">EXF-9911</strain>
    </source>
</reference>
<comment type="caution">
    <text evidence="1">The sequence shown here is derived from an EMBL/GenBank/DDBJ whole genome shotgun (WGS) entry which is preliminary data.</text>
</comment>
<name>A0A9P8JFG1_AURME</name>
<evidence type="ECO:0000313" key="2">
    <source>
        <dbReference type="Proteomes" id="UP000779574"/>
    </source>
</evidence>